<dbReference type="Proteomes" id="UP000199690">
    <property type="component" value="Unassembled WGS sequence"/>
</dbReference>
<keyword evidence="2" id="KW-0812">Transmembrane</keyword>
<dbReference type="AlphaFoldDB" id="A0A1H6DXC4"/>
<dbReference type="RefSeq" id="WP_235863610.1">
    <property type="nucleotide sequence ID" value="NZ_FNVB01000008.1"/>
</dbReference>
<evidence type="ECO:0000313" key="6">
    <source>
        <dbReference type="Proteomes" id="UP000236729"/>
    </source>
</evidence>
<evidence type="ECO:0000256" key="1">
    <source>
        <dbReference type="SAM" id="MobiDB-lite"/>
    </source>
</evidence>
<protein>
    <submittedName>
        <fullName evidence="3">Uncharacterized protein</fullName>
    </submittedName>
</protein>
<evidence type="ECO:0000256" key="2">
    <source>
        <dbReference type="SAM" id="Phobius"/>
    </source>
</evidence>
<reference evidence="3" key="2">
    <citation type="submission" date="2016-10" db="EMBL/GenBank/DDBJ databases">
        <authorList>
            <person name="de Groot N.N."/>
        </authorList>
    </citation>
    <scope>NUCLEOTIDE SEQUENCE [LARGE SCALE GENOMIC DNA]</scope>
    <source>
        <strain evidence="3">ATCC 20501</strain>
    </source>
</reference>
<keyword evidence="2" id="KW-0472">Membrane</keyword>
<name>A0A1H6DXC4_9PSEU</name>
<feature type="transmembrane region" description="Helical" evidence="2">
    <location>
        <begin position="147"/>
        <end position="167"/>
    </location>
</feature>
<sequence>MTSPQNPWQQGGYQPGGTPSGGFPQQYPQGGYPQQNPYAAPPVPAQEMNQVPRPITVEIAFWIAIAMPLLVTVLSVVSYMMVQGALNDALTSATDPDMPPEFQSGMSSIINGVMLFTFIFVTVIYLILTALWILFGFKMRAGRNWARITLTVFASIWLLSSIISLIQGGSTTTMSADVPDFVLPASYYVMVYVQAGLGLLSMGAFITLVYLQPSNWYFNAARRSY</sequence>
<evidence type="ECO:0000313" key="4">
    <source>
        <dbReference type="EMBL" id="SFD88437.1"/>
    </source>
</evidence>
<accession>A0A1H6DXC4</accession>
<gene>
    <name evidence="3" type="ORF">SAMN02982929_05124</name>
    <name evidence="4" type="ORF">SAMN05216506_10797</name>
</gene>
<keyword evidence="2" id="KW-1133">Transmembrane helix</keyword>
<feature type="transmembrane region" description="Helical" evidence="2">
    <location>
        <begin position="187"/>
        <end position="211"/>
    </location>
</feature>
<evidence type="ECO:0000313" key="3">
    <source>
        <dbReference type="EMBL" id="SEG89987.1"/>
    </source>
</evidence>
<accession>A0A1I1VZQ2</accession>
<dbReference type="EMBL" id="FNVB01000008">
    <property type="protein sequence ID" value="SEG89987.1"/>
    <property type="molecule type" value="Genomic_DNA"/>
</dbReference>
<evidence type="ECO:0000313" key="5">
    <source>
        <dbReference type="Proteomes" id="UP000199690"/>
    </source>
</evidence>
<feature type="compositionally biased region" description="Low complexity" evidence="1">
    <location>
        <begin position="1"/>
        <end position="12"/>
    </location>
</feature>
<organism evidence="3 6">
    <name type="scientific">Saccharopolyspora kobensis</name>
    <dbReference type="NCBI Taxonomy" id="146035"/>
    <lineage>
        <taxon>Bacteria</taxon>
        <taxon>Bacillati</taxon>
        <taxon>Actinomycetota</taxon>
        <taxon>Actinomycetes</taxon>
        <taxon>Pseudonocardiales</taxon>
        <taxon>Pseudonocardiaceae</taxon>
        <taxon>Saccharopolyspora</taxon>
    </lineage>
</organism>
<keyword evidence="5" id="KW-1185">Reference proteome</keyword>
<dbReference type="Proteomes" id="UP000236729">
    <property type="component" value="Unassembled WGS sequence"/>
</dbReference>
<dbReference type="EMBL" id="FOME01000007">
    <property type="protein sequence ID" value="SFD88437.1"/>
    <property type="molecule type" value="Genomic_DNA"/>
</dbReference>
<feature type="transmembrane region" description="Helical" evidence="2">
    <location>
        <begin position="109"/>
        <end position="135"/>
    </location>
</feature>
<feature type="region of interest" description="Disordered" evidence="1">
    <location>
        <begin position="1"/>
        <end position="45"/>
    </location>
</feature>
<feature type="transmembrane region" description="Helical" evidence="2">
    <location>
        <begin position="59"/>
        <end position="82"/>
    </location>
</feature>
<reference evidence="5 6" key="1">
    <citation type="submission" date="2016-10" db="EMBL/GenBank/DDBJ databases">
        <authorList>
            <person name="Varghese N."/>
            <person name="Submissions S."/>
        </authorList>
    </citation>
    <scope>NUCLEOTIDE SEQUENCE [LARGE SCALE GENOMIC DNA]</scope>
    <source>
        <strain evidence="6">ATCC 20501</strain>
        <strain evidence="4 5">CGMCC 4.3529</strain>
    </source>
</reference>
<proteinExistence type="predicted"/>
<feature type="compositionally biased region" description="Low complexity" evidence="1">
    <location>
        <begin position="21"/>
        <end position="38"/>
    </location>
</feature>